<dbReference type="Pfam" id="PF13843">
    <property type="entry name" value="DDE_Tnp_1_7"/>
    <property type="match status" value="1"/>
</dbReference>
<feature type="compositionally biased region" description="Acidic residues" evidence="1">
    <location>
        <begin position="46"/>
        <end position="58"/>
    </location>
</feature>
<accession>A0A7T8HEW5</accession>
<organism evidence="3 4">
    <name type="scientific">Caligus rogercresseyi</name>
    <name type="common">Sea louse</name>
    <dbReference type="NCBI Taxonomy" id="217165"/>
    <lineage>
        <taxon>Eukaryota</taxon>
        <taxon>Metazoa</taxon>
        <taxon>Ecdysozoa</taxon>
        <taxon>Arthropoda</taxon>
        <taxon>Crustacea</taxon>
        <taxon>Multicrustacea</taxon>
        <taxon>Hexanauplia</taxon>
        <taxon>Copepoda</taxon>
        <taxon>Siphonostomatoida</taxon>
        <taxon>Caligidae</taxon>
        <taxon>Caligus</taxon>
    </lineage>
</organism>
<sequence length="399" mass="45653">MLYDPTSSLVPDDSPSSPAASLCRSGNTKKSLSIRMEGFGLPYTDSDSDDSEITEEVVDPSPSNGWWEIDPHNMQSPPPAFDFKADPKLNVSLDESSSPLKYFELFIDDFLIHILVEETNAFSRDFQGKEGASYAKNKGNENIHWAPSFNDVVSLPKQEWYWSKRDSLHIPIFSKIMTRDRFRSIMKYWHLCEGPKMGEIVELIRRKCSMVLVPSKSLLVEETMQIFKSRLGWKQYVPMKRSYEGGSSYALIEAHSGYICNFLFYVGKDTPFMEETRSFSKSSRIVLELMRDLFDKGYCLALDTPFSSASLADYLVSRATDVIGNLIPDRKDLPPDLERRKLLKDDVIAYQRGKLMALKWQGKRALSALSTIHNVSMQTMKFKRGKDCYKPILLFDINQ</sequence>
<feature type="region of interest" description="Disordered" evidence="1">
    <location>
        <begin position="1"/>
        <end position="28"/>
    </location>
</feature>
<dbReference type="PANTHER" id="PTHR46599">
    <property type="entry name" value="PIGGYBAC TRANSPOSABLE ELEMENT-DERIVED PROTEIN 4"/>
    <property type="match status" value="1"/>
</dbReference>
<protein>
    <submittedName>
        <fullName evidence="3">PiggyBac transposable element derived 4</fullName>
    </submittedName>
</protein>
<evidence type="ECO:0000313" key="4">
    <source>
        <dbReference type="Proteomes" id="UP000595437"/>
    </source>
</evidence>
<dbReference type="OrthoDB" id="6376655at2759"/>
<proteinExistence type="predicted"/>
<evidence type="ECO:0000259" key="2">
    <source>
        <dbReference type="Pfam" id="PF13843"/>
    </source>
</evidence>
<dbReference type="AlphaFoldDB" id="A0A7T8HEW5"/>
<gene>
    <name evidence="3" type="ORF">FKW44_009219</name>
</gene>
<keyword evidence="4" id="KW-1185">Reference proteome</keyword>
<feature type="non-terminal residue" evidence="3">
    <location>
        <position position="399"/>
    </location>
</feature>
<feature type="domain" description="PiggyBac transposable element-derived protein" evidence="2">
    <location>
        <begin position="98"/>
        <end position="385"/>
    </location>
</feature>
<evidence type="ECO:0000313" key="3">
    <source>
        <dbReference type="EMBL" id="QQP48793.1"/>
    </source>
</evidence>
<dbReference type="Proteomes" id="UP000595437">
    <property type="component" value="Chromosome 6"/>
</dbReference>
<dbReference type="InterPro" id="IPR029526">
    <property type="entry name" value="PGBD"/>
</dbReference>
<feature type="region of interest" description="Disordered" evidence="1">
    <location>
        <begin position="41"/>
        <end position="64"/>
    </location>
</feature>
<dbReference type="PANTHER" id="PTHR46599:SF3">
    <property type="entry name" value="PIGGYBAC TRANSPOSABLE ELEMENT-DERIVED PROTEIN 4"/>
    <property type="match status" value="1"/>
</dbReference>
<name>A0A7T8HEW5_CALRO</name>
<feature type="compositionally biased region" description="Low complexity" evidence="1">
    <location>
        <begin position="7"/>
        <end position="22"/>
    </location>
</feature>
<reference evidence="4" key="1">
    <citation type="submission" date="2021-01" db="EMBL/GenBank/DDBJ databases">
        <title>Caligus Genome Assembly.</title>
        <authorList>
            <person name="Gallardo-Escarate C."/>
        </authorList>
    </citation>
    <scope>NUCLEOTIDE SEQUENCE [LARGE SCALE GENOMIC DNA]</scope>
</reference>
<dbReference type="EMBL" id="CP045895">
    <property type="protein sequence ID" value="QQP48793.1"/>
    <property type="molecule type" value="Genomic_DNA"/>
</dbReference>
<evidence type="ECO:0000256" key="1">
    <source>
        <dbReference type="SAM" id="MobiDB-lite"/>
    </source>
</evidence>